<evidence type="ECO:0000256" key="4">
    <source>
        <dbReference type="ARBA" id="ARBA00022801"/>
    </source>
</evidence>
<dbReference type="Gene3D" id="2.60.40.10">
    <property type="entry name" value="Immunoglobulins"/>
    <property type="match status" value="2"/>
</dbReference>
<feature type="domain" description="Beta-mannosidase Ig-fold" evidence="8">
    <location>
        <begin position="772"/>
        <end position="850"/>
    </location>
</feature>
<feature type="domain" description="Glycoside hydrolase family 2 immunoglobulin-like beta-sandwich" evidence="7">
    <location>
        <begin position="220"/>
        <end position="294"/>
    </location>
</feature>
<evidence type="ECO:0000259" key="9">
    <source>
        <dbReference type="Pfam" id="PF22666"/>
    </source>
</evidence>
<dbReference type="Gene3D" id="3.20.20.80">
    <property type="entry name" value="Glycosidases"/>
    <property type="match status" value="1"/>
</dbReference>
<evidence type="ECO:0000259" key="8">
    <source>
        <dbReference type="Pfam" id="PF17753"/>
    </source>
</evidence>
<keyword evidence="11" id="KW-1185">Reference proteome</keyword>
<comment type="catalytic activity">
    <reaction evidence="1">
        <text>Hydrolysis of terminal, non-reducing beta-D-mannose residues in beta-D-mannosides.</text>
        <dbReference type="EC" id="3.2.1.25"/>
    </reaction>
</comment>
<name>A0A545T282_9GAMM</name>
<gene>
    <name evidence="10" type="ORF">FKG94_19685</name>
</gene>
<evidence type="ECO:0000256" key="5">
    <source>
        <dbReference type="ARBA" id="ARBA00023180"/>
    </source>
</evidence>
<dbReference type="Pfam" id="PF00703">
    <property type="entry name" value="Glyco_hydro_2"/>
    <property type="match status" value="1"/>
</dbReference>
<comment type="caution">
    <text evidence="10">The sequence shown here is derived from an EMBL/GenBank/DDBJ whole genome shotgun (WGS) entry which is preliminary data.</text>
</comment>
<dbReference type="EMBL" id="VHSG01000021">
    <property type="protein sequence ID" value="TQV71338.1"/>
    <property type="molecule type" value="Genomic_DNA"/>
</dbReference>
<dbReference type="InterPro" id="IPR054593">
    <property type="entry name" value="Beta-mannosidase-like_N2"/>
</dbReference>
<dbReference type="Gene3D" id="2.60.120.260">
    <property type="entry name" value="Galactose-binding domain-like"/>
    <property type="match status" value="1"/>
</dbReference>
<evidence type="ECO:0000313" key="11">
    <source>
        <dbReference type="Proteomes" id="UP000319732"/>
    </source>
</evidence>
<dbReference type="FunFam" id="3.20.20.80:FF:000050">
    <property type="entry name" value="Beta-mannosidase B"/>
    <property type="match status" value="1"/>
</dbReference>
<evidence type="ECO:0000256" key="6">
    <source>
        <dbReference type="ARBA" id="ARBA00023295"/>
    </source>
</evidence>
<proteinExistence type="inferred from homology"/>
<dbReference type="PANTHER" id="PTHR43730">
    <property type="entry name" value="BETA-MANNOSIDASE"/>
    <property type="match status" value="1"/>
</dbReference>
<dbReference type="Pfam" id="PF22666">
    <property type="entry name" value="Glyco_hydro_2_N2"/>
    <property type="match status" value="1"/>
</dbReference>
<evidence type="ECO:0000256" key="3">
    <source>
        <dbReference type="ARBA" id="ARBA00012754"/>
    </source>
</evidence>
<dbReference type="SUPFAM" id="SSF49785">
    <property type="entry name" value="Galactose-binding domain-like"/>
    <property type="match status" value="1"/>
</dbReference>
<protein>
    <recommendedName>
        <fullName evidence="3">beta-mannosidase</fullName>
        <ecNumber evidence="3">3.2.1.25</ecNumber>
    </recommendedName>
</protein>
<keyword evidence="5" id="KW-0325">Glycoprotein</keyword>
<comment type="similarity">
    <text evidence="2">Belongs to the glycosyl hydrolase 2 family.</text>
</comment>
<dbReference type="GO" id="GO:0006516">
    <property type="term" value="P:glycoprotein catabolic process"/>
    <property type="evidence" value="ECO:0007669"/>
    <property type="project" value="TreeGrafter"/>
</dbReference>
<dbReference type="InterPro" id="IPR008979">
    <property type="entry name" value="Galactose-bd-like_sf"/>
</dbReference>
<organism evidence="10 11">
    <name type="scientific">Exilibacterium tricleocarpae</name>
    <dbReference type="NCBI Taxonomy" id="2591008"/>
    <lineage>
        <taxon>Bacteria</taxon>
        <taxon>Pseudomonadati</taxon>
        <taxon>Pseudomonadota</taxon>
        <taxon>Gammaproteobacteria</taxon>
        <taxon>Cellvibrionales</taxon>
        <taxon>Cellvibrionaceae</taxon>
        <taxon>Exilibacterium</taxon>
    </lineage>
</organism>
<dbReference type="Pfam" id="PF17753">
    <property type="entry name" value="Ig_mannosidase"/>
    <property type="match status" value="1"/>
</dbReference>
<dbReference type="InterPro" id="IPR050887">
    <property type="entry name" value="Beta-mannosidase_GH2"/>
</dbReference>
<evidence type="ECO:0000256" key="2">
    <source>
        <dbReference type="ARBA" id="ARBA00007401"/>
    </source>
</evidence>
<keyword evidence="4 10" id="KW-0378">Hydrolase</keyword>
<dbReference type="OrthoDB" id="9758603at2"/>
<evidence type="ECO:0000313" key="10">
    <source>
        <dbReference type="EMBL" id="TQV71338.1"/>
    </source>
</evidence>
<dbReference type="InterPro" id="IPR036156">
    <property type="entry name" value="Beta-gal/glucu_dom_sf"/>
</dbReference>
<dbReference type="PANTHER" id="PTHR43730:SF1">
    <property type="entry name" value="BETA-MANNOSIDASE"/>
    <property type="match status" value="1"/>
</dbReference>
<dbReference type="GO" id="GO:0005975">
    <property type="term" value="P:carbohydrate metabolic process"/>
    <property type="evidence" value="ECO:0007669"/>
    <property type="project" value="InterPro"/>
</dbReference>
<keyword evidence="6" id="KW-0326">Glycosidase</keyword>
<feature type="domain" description="Beta-mannosidase-like galactose-binding" evidence="9">
    <location>
        <begin position="38"/>
        <end position="197"/>
    </location>
</feature>
<dbReference type="InterPro" id="IPR013783">
    <property type="entry name" value="Ig-like_fold"/>
</dbReference>
<dbReference type="SUPFAM" id="SSF51445">
    <property type="entry name" value="(Trans)glycosidases"/>
    <property type="match status" value="1"/>
</dbReference>
<dbReference type="AlphaFoldDB" id="A0A545T282"/>
<dbReference type="InterPro" id="IPR017853">
    <property type="entry name" value="GH"/>
</dbReference>
<reference evidence="10 11" key="1">
    <citation type="submission" date="2019-06" db="EMBL/GenBank/DDBJ databases">
        <title>Whole genome sequence for Cellvibrionaceae sp. R142.</title>
        <authorList>
            <person name="Wang G."/>
        </authorList>
    </citation>
    <scope>NUCLEOTIDE SEQUENCE [LARGE SCALE GENOMIC DNA]</scope>
    <source>
        <strain evidence="10 11">R142</strain>
    </source>
</reference>
<dbReference type="SUPFAM" id="SSF49303">
    <property type="entry name" value="beta-Galactosidase/glucuronidase domain"/>
    <property type="match status" value="2"/>
</dbReference>
<dbReference type="InterPro" id="IPR041625">
    <property type="entry name" value="Beta-mannosidase_Ig"/>
</dbReference>
<dbReference type="Proteomes" id="UP000319732">
    <property type="component" value="Unassembled WGS sequence"/>
</dbReference>
<evidence type="ECO:0000256" key="1">
    <source>
        <dbReference type="ARBA" id="ARBA00000829"/>
    </source>
</evidence>
<dbReference type="EC" id="3.2.1.25" evidence="3"/>
<dbReference type="GO" id="GO:0004567">
    <property type="term" value="F:beta-mannosidase activity"/>
    <property type="evidence" value="ECO:0007669"/>
    <property type="project" value="UniProtKB-EC"/>
</dbReference>
<evidence type="ECO:0000259" key="7">
    <source>
        <dbReference type="Pfam" id="PF00703"/>
    </source>
</evidence>
<accession>A0A545T282</accession>
<dbReference type="InterPro" id="IPR006102">
    <property type="entry name" value="Ig-like_GH2"/>
</dbReference>
<sequence>MTAHQTRMSMSIKKLQYGWTLSCTGEAMGDLLGIDGGISVEMPVEVHQTLLAQGLIEHPYVGLNEADVQWVAAQTWVLEKAFELSVAQVHAPCLELQIDELDTLAEICLNGVLLYRADNMFLRHRIDLKPAARQGENRLCIKLLSAPAAAVDRAKKLPFPIPYNANNNRVPHMNLLRKAQCHAGWDWGICLMVTGVYQVPKLIVRQRAQLHYLLVEQRHTENTVELTLRLEAEVYSNGELPLEIVLNGEPVIAETLSVQVGALCLARSFTVKNPALWWPAGQGEQPLYELGVILADASLCKTIGLRELEVVTQADDIGLGLKVRVNGRDVFCKGANWIPADALTLDSDGDRYRDLLTAAVLANMNCLRLWGGGFYERDIFYQLCDELGLLIWHDLMFACSLYPSTREFVASAAAEVKHQIKRLAHHPSIALWCGDNEVMGAIDWYEQSRRHREKYIVNYDRLNRALARVVGEGDPTRRFWPSSPCNGELDFGDAWHIDHSGDMHYWDVWHSGSSFEAYYTVRPRFCSEFGFQSLPSLPAVARFAEPSQWNVSSPVMESHQKSPAGNAIIMEMFTRYFRFPESFVSILYLSQVQQAVAIKTAVEYWRSLQPHCMGTLFWQLNDNWPVASWSSIEHGGRWKQLHYHARRFFNPILVALVPEARSVEESTVGGPAGPIKEDVAKAAGNWVLKAVSDAPGVRNLEVEFRQITLGGKVVRRWPLAQQLRPGDSATLLTLNQAELAGAREDSFFAVVSDDPDINNTFYLAPWKAMTLPQVCIEQEVVTLAERVQLTLKADAPAHFLTLEHPASGRWSDNSFTLLPGEDRTVDWLPSAGSAVPENFAEHLVITHLRSTYQ</sequence>